<dbReference type="InterPro" id="IPR001647">
    <property type="entry name" value="HTH_TetR"/>
</dbReference>
<sequence length="199" mass="23226">MKKSITKEQIIETALDLLKDKSDIRSVNLREIARVLGCAHTNLYNYFPSFNDLLWEAHMEIENQFIDKIALELESIQDDKLKLYQFYFSLSELYLDHKGWFRLAWLDYIDDVRPEQDKITTEKAVKTMVEILEGIWLGIYPDAPARERIHSVLHDVHCYIVGEVSNFINGRGLIQDSEMLKKHIAETSVTFFTLALKEG</sequence>
<protein>
    <submittedName>
        <fullName evidence="4">TetR/AcrR family transcriptional regulator</fullName>
    </submittedName>
</protein>
<name>A0ABT1NDG5_9FIRM</name>
<dbReference type="PROSITE" id="PS50977">
    <property type="entry name" value="HTH_TETR_2"/>
    <property type="match status" value="1"/>
</dbReference>
<feature type="DNA-binding region" description="H-T-H motif" evidence="2">
    <location>
        <begin position="28"/>
        <end position="47"/>
    </location>
</feature>
<accession>A0ABT1NDG5</accession>
<keyword evidence="5" id="KW-1185">Reference proteome</keyword>
<reference evidence="4 5" key="1">
    <citation type="submission" date="2021-10" db="EMBL/GenBank/DDBJ databases">
        <title>Lutispora strain m25 sp. nov., a thermophilic, non-spore-forming bacterium isolated from a lab-scale methanogenic bioreactor digesting anaerobic sludge.</title>
        <authorList>
            <person name="El Houari A."/>
            <person name="Mcdonald J."/>
        </authorList>
    </citation>
    <scope>NUCLEOTIDE SEQUENCE [LARGE SCALE GENOMIC DNA]</scope>
    <source>
        <strain evidence="5">m25</strain>
    </source>
</reference>
<feature type="domain" description="HTH tetR-type" evidence="3">
    <location>
        <begin position="4"/>
        <end position="65"/>
    </location>
</feature>
<dbReference type="InterPro" id="IPR009057">
    <property type="entry name" value="Homeodomain-like_sf"/>
</dbReference>
<evidence type="ECO:0000256" key="1">
    <source>
        <dbReference type="ARBA" id="ARBA00023125"/>
    </source>
</evidence>
<keyword evidence="1 2" id="KW-0238">DNA-binding</keyword>
<evidence type="ECO:0000256" key="2">
    <source>
        <dbReference type="PROSITE-ProRule" id="PRU00335"/>
    </source>
</evidence>
<proteinExistence type="predicted"/>
<evidence type="ECO:0000259" key="3">
    <source>
        <dbReference type="PROSITE" id="PS50977"/>
    </source>
</evidence>
<dbReference type="Gene3D" id="1.10.357.10">
    <property type="entry name" value="Tetracycline Repressor, domain 2"/>
    <property type="match status" value="1"/>
</dbReference>
<dbReference type="Proteomes" id="UP001651880">
    <property type="component" value="Unassembled WGS sequence"/>
</dbReference>
<evidence type="ECO:0000313" key="5">
    <source>
        <dbReference type="Proteomes" id="UP001651880"/>
    </source>
</evidence>
<comment type="caution">
    <text evidence="4">The sequence shown here is derived from an EMBL/GenBank/DDBJ whole genome shotgun (WGS) entry which is preliminary data.</text>
</comment>
<dbReference type="EMBL" id="JAJEKE010000004">
    <property type="protein sequence ID" value="MCQ1529289.1"/>
    <property type="molecule type" value="Genomic_DNA"/>
</dbReference>
<organism evidence="4 5">
    <name type="scientific">Lutispora saccharofermentans</name>
    <dbReference type="NCBI Taxonomy" id="3024236"/>
    <lineage>
        <taxon>Bacteria</taxon>
        <taxon>Bacillati</taxon>
        <taxon>Bacillota</taxon>
        <taxon>Clostridia</taxon>
        <taxon>Lutisporales</taxon>
        <taxon>Lutisporaceae</taxon>
        <taxon>Lutispora</taxon>
    </lineage>
</organism>
<dbReference type="RefSeq" id="WP_255226806.1">
    <property type="nucleotide sequence ID" value="NZ_JAJEKE010000004.1"/>
</dbReference>
<evidence type="ECO:0000313" key="4">
    <source>
        <dbReference type="EMBL" id="MCQ1529289.1"/>
    </source>
</evidence>
<gene>
    <name evidence="4" type="ORF">LJD61_06955</name>
</gene>
<dbReference type="SUPFAM" id="SSF46689">
    <property type="entry name" value="Homeodomain-like"/>
    <property type="match status" value="1"/>
</dbReference>